<keyword evidence="3" id="KW-1185">Reference proteome</keyword>
<proteinExistence type="predicted"/>
<dbReference type="EMBL" id="JARBHB010000008">
    <property type="protein sequence ID" value="KAJ8877888.1"/>
    <property type="molecule type" value="Genomic_DNA"/>
</dbReference>
<name>A0ABQ9H0R8_9NEOP</name>
<evidence type="ECO:0000313" key="2">
    <source>
        <dbReference type="EMBL" id="KAJ8877888.1"/>
    </source>
</evidence>
<reference evidence="2 3" key="1">
    <citation type="submission" date="2023-02" db="EMBL/GenBank/DDBJ databases">
        <title>LHISI_Scaffold_Assembly.</title>
        <authorList>
            <person name="Stuart O.P."/>
            <person name="Cleave R."/>
            <person name="Magrath M.J.L."/>
            <person name="Mikheyev A.S."/>
        </authorList>
    </citation>
    <scope>NUCLEOTIDE SEQUENCE [LARGE SCALE GENOMIC DNA]</scope>
    <source>
        <strain evidence="2">Daus_M_001</strain>
        <tissue evidence="2">Leg muscle</tissue>
    </source>
</reference>
<dbReference type="Proteomes" id="UP001159363">
    <property type="component" value="Chromosome 7"/>
</dbReference>
<accession>A0ABQ9H0R8</accession>
<comment type="caution">
    <text evidence="2">The sequence shown here is derived from an EMBL/GenBank/DDBJ whole genome shotgun (WGS) entry which is preliminary data.</text>
</comment>
<evidence type="ECO:0000256" key="1">
    <source>
        <dbReference type="SAM" id="MobiDB-lite"/>
    </source>
</evidence>
<gene>
    <name evidence="2" type="ORF">PR048_022347</name>
</gene>
<protein>
    <submittedName>
        <fullName evidence="2">Uncharacterized protein</fullName>
    </submittedName>
</protein>
<evidence type="ECO:0000313" key="3">
    <source>
        <dbReference type="Proteomes" id="UP001159363"/>
    </source>
</evidence>
<feature type="region of interest" description="Disordered" evidence="1">
    <location>
        <begin position="480"/>
        <end position="500"/>
    </location>
</feature>
<feature type="region of interest" description="Disordered" evidence="1">
    <location>
        <begin position="610"/>
        <end position="666"/>
    </location>
</feature>
<sequence>MGFEDIVSRWTLTRSVMDTSAKGRKVIRRRSYLITEQQLGCHATWHWNAGAEETGDPRENPPTSGMARYDSHLGSPSVVDRPIMNAVMYLVVFGVVCTNRTTVSCNTATNRTGGLAVVDIGDPHIICRKCHAVLVPNVLLAASEQHAAVLSMSASTVHKLEEQKLEQIRFLTGKTRKTPEADTLPLTLSSGAISGQREWSLRTASMGMKSLVGILPDDYDGWRGFLGDLPFPQPLHSGASPHSPRFALIGSEDLYLKSNPNLCTPLYYVMTRCHYTGTDKNTKTYDVSNTWCVVESYAGITIARQMRREGRNGTTKIRVNCNSFVLESVIRRVRAALIACGEAKAGRVTSLPPSPATRGKELRRGWFGDEAGRRGWVEVKWCQRGGRREGRYRRCRAIRQSGALGRYLHPPRIDRSLAPPLFREVGNAARWRALFKNTLPPSAACHSATRCGSRRLHVDWQDIAVVISVPARATVAERLARSPPTNANRAQSPAGSPDFSKWESCQAIPLVSGFSRGSPASPLPSQFRHHHIFTSITLIVSEVLDPVHLPPGRTSFNLQPGHSRIFASGEHAGRCRWLAGFLRDLPFTPRFHSGTASGFWGSRDKGQWLTGTGFQDGRRPESGAPRTSALGQLVGSTVAERLARSPPTKANGVQSPAGSPDSRKWESGRTMLLVGGSSRGSPISDAPSFRCRSIFTSFSLIGSQDLAVKSHPNLFTHSSTSF</sequence>
<organism evidence="2 3">
    <name type="scientific">Dryococelus australis</name>
    <dbReference type="NCBI Taxonomy" id="614101"/>
    <lineage>
        <taxon>Eukaryota</taxon>
        <taxon>Metazoa</taxon>
        <taxon>Ecdysozoa</taxon>
        <taxon>Arthropoda</taxon>
        <taxon>Hexapoda</taxon>
        <taxon>Insecta</taxon>
        <taxon>Pterygota</taxon>
        <taxon>Neoptera</taxon>
        <taxon>Polyneoptera</taxon>
        <taxon>Phasmatodea</taxon>
        <taxon>Verophasmatodea</taxon>
        <taxon>Anareolatae</taxon>
        <taxon>Phasmatidae</taxon>
        <taxon>Eurycanthinae</taxon>
        <taxon>Dryococelus</taxon>
    </lineage>
</organism>
<feature type="compositionally biased region" description="Polar residues" evidence="1">
    <location>
        <begin position="483"/>
        <end position="494"/>
    </location>
</feature>